<evidence type="ECO:0000256" key="9">
    <source>
        <dbReference type="ARBA" id="ARBA00023237"/>
    </source>
</evidence>
<dbReference type="GO" id="GO:0006826">
    <property type="term" value="P:iron ion transport"/>
    <property type="evidence" value="ECO:0007669"/>
    <property type="project" value="UniProtKB-KW"/>
</dbReference>
<dbReference type="Gene3D" id="3.55.50.30">
    <property type="match status" value="1"/>
</dbReference>
<keyword evidence="4" id="KW-0410">Iron transport</keyword>
<feature type="domain" description="Secretin/TonB short N-terminal" evidence="13">
    <location>
        <begin position="75"/>
        <end position="125"/>
    </location>
</feature>
<name>A0A3B7MPI0_9BACT</name>
<dbReference type="Gene3D" id="2.60.40.1120">
    <property type="entry name" value="Carboxypeptidase-like, regulatory domain"/>
    <property type="match status" value="1"/>
</dbReference>
<organism evidence="15 16">
    <name type="scientific">Paraflavitalea soli</name>
    <dbReference type="NCBI Taxonomy" id="2315862"/>
    <lineage>
        <taxon>Bacteria</taxon>
        <taxon>Pseudomonadati</taxon>
        <taxon>Bacteroidota</taxon>
        <taxon>Chitinophagia</taxon>
        <taxon>Chitinophagales</taxon>
        <taxon>Chitinophagaceae</taxon>
        <taxon>Paraflavitalea</taxon>
    </lineage>
</organism>
<keyword evidence="5 10" id="KW-0812">Transmembrane</keyword>
<dbReference type="InterPro" id="IPR039426">
    <property type="entry name" value="TonB-dep_rcpt-like"/>
</dbReference>
<evidence type="ECO:0000256" key="8">
    <source>
        <dbReference type="ARBA" id="ARBA00023136"/>
    </source>
</evidence>
<dbReference type="InterPro" id="IPR023997">
    <property type="entry name" value="TonB-dep_OMP_SusC/RagA_CS"/>
</dbReference>
<dbReference type="InterPro" id="IPR012910">
    <property type="entry name" value="Plug_dom"/>
</dbReference>
<dbReference type="InterPro" id="IPR023996">
    <property type="entry name" value="TonB-dep_OMP_SusC/RagA"/>
</dbReference>
<comment type="similarity">
    <text evidence="10 11">Belongs to the TonB-dependent receptor family.</text>
</comment>
<keyword evidence="6" id="KW-0408">Iron</keyword>
<dbReference type="Pfam" id="PF00593">
    <property type="entry name" value="TonB_dep_Rec_b-barrel"/>
    <property type="match status" value="1"/>
</dbReference>
<dbReference type="SUPFAM" id="SSF49464">
    <property type="entry name" value="Carboxypeptidase regulatory domain-like"/>
    <property type="match status" value="1"/>
</dbReference>
<accession>A0A3B7MPI0</accession>
<evidence type="ECO:0000256" key="6">
    <source>
        <dbReference type="ARBA" id="ARBA00023004"/>
    </source>
</evidence>
<dbReference type="InterPro" id="IPR000531">
    <property type="entry name" value="Beta-barrel_TonB"/>
</dbReference>
<feature type="domain" description="TonB-dependent receptor plug" evidence="14">
    <location>
        <begin position="236"/>
        <end position="364"/>
    </location>
</feature>
<sequence>MQLSTTTDHHRLQASRITCYLRKHWQYFTLATLALLLIFNVQARAGELPPQDITLSFRDATLDKVFREIRKQTGYSFVYTESELQKASKVTINVANSSLDNVLGLCFKDQPLTYTIVEKIVIVKPRGDKPTAVPVVHNIVTDPKKITMRGRVMNEKGDPLPGATITVRRSDMTTTTDWDGYFNLSEIEDDAVLVISSVGHVTQQVKVKALNMEIRLPIAVKEEEEVVVAYNKISSRSNTGAVTVVKGEQIATLPNRSFDKSLQGLVPGLLVTSGNGQPGGPTSNFMLRGIATGGQPTNGETFRNPLIIVDGVPVQQEPASAPANYTNRITNPLAQLNPSDIETISILKDAAAVALYGSQASNGVILVTTKRGKAGKTVFNFRHQTDISFALEGKIEMLNQQQYLELLFEAYKNTNPAITDAAILADLRKKFPVIIKAPGDTSFYPQSDWTGALLKKSALTMSNEISMSGGNDKSNFYLNLEYTKQNGVVKNTGYDRKSIRFNYEHRPTSWFKLGFNTALSYNIQEYSNSGFNSFLTTAAISPLNPIKNINGDYIYQYPWGLGRPARILAANPIAQSELDINNSTAYRGLSRLTAEIKLSRNITFNSSVGVDYMLNEAKEKNHPLLSSSKGFIQEQSFRTIGIINTNLVQFNKQWNNSHSLNVLGGQEVRIQNTKFSFISKTDLSGNPNLTELTGGNATFAEGNISKQNLVSYFGQINYGFREKYYLSSSLRSDGSSRFGKNNRFGTYWSVGAGWVVSAEPFMKSINGWLNYLKLRGSMGPAGNSSAITDQLRFDRLTLVNFMNGTAVFPAEGNPGNPSIQWEQTFTWDAGLELRVLKDRLNITADIYTRKTKNLIAYNINAPLAIGYYQLTGNIGDVKNSGLELSLSANIMQQKNFRWNISANWSSNQNKLTKALLPRAAISGTNLVNEVGYEYNSFYLREWAGVNPSNGRPMWIDSMGKSTENLSAAKPSIVGKAQPDGFGSINNLFAYKGISLSILVYYQYGSDVYVEPKLQNDGKDPYFNQTKSALNRWQKPGDIASVPRRLLNGQALTGSGTIIDRGTEASTRYLLDGDFVRLANIGLSYNLPRQWLERIRLSNVRIFVQGHNLATWTKYSGQDPENVGPSGLGSILYPQAKSYSIGLNVSF</sequence>
<dbReference type="InterPro" id="IPR036942">
    <property type="entry name" value="Beta-barrel_TonB_sf"/>
</dbReference>
<dbReference type="Gene3D" id="2.40.170.20">
    <property type="entry name" value="TonB-dependent receptor, beta-barrel domain"/>
    <property type="match status" value="1"/>
</dbReference>
<dbReference type="NCBIfam" id="TIGR04057">
    <property type="entry name" value="SusC_RagA_signa"/>
    <property type="match status" value="1"/>
</dbReference>
<evidence type="ECO:0000256" key="3">
    <source>
        <dbReference type="ARBA" id="ARBA00022452"/>
    </source>
</evidence>
<feature type="domain" description="TonB-dependent receptor-like beta-barrel" evidence="12">
    <location>
        <begin position="476"/>
        <end position="918"/>
    </location>
</feature>
<evidence type="ECO:0000259" key="13">
    <source>
        <dbReference type="Pfam" id="PF07660"/>
    </source>
</evidence>
<evidence type="ECO:0000259" key="14">
    <source>
        <dbReference type="Pfam" id="PF07715"/>
    </source>
</evidence>
<proteinExistence type="inferred from homology"/>
<evidence type="ECO:0000256" key="10">
    <source>
        <dbReference type="PROSITE-ProRule" id="PRU01360"/>
    </source>
</evidence>
<evidence type="ECO:0000313" key="16">
    <source>
        <dbReference type="Proteomes" id="UP000263900"/>
    </source>
</evidence>
<dbReference type="RefSeq" id="WP_119051094.1">
    <property type="nucleotide sequence ID" value="NZ_CP032157.1"/>
</dbReference>
<dbReference type="InterPro" id="IPR008969">
    <property type="entry name" value="CarboxyPept-like_regulatory"/>
</dbReference>
<evidence type="ECO:0000313" key="15">
    <source>
        <dbReference type="EMBL" id="AXY75213.1"/>
    </source>
</evidence>
<dbReference type="NCBIfam" id="TIGR04056">
    <property type="entry name" value="OMP_RagA_SusC"/>
    <property type="match status" value="1"/>
</dbReference>
<reference evidence="15 16" key="1">
    <citation type="submission" date="2018-09" db="EMBL/GenBank/DDBJ databases">
        <title>Genome sequencing of strain 6GH32-13.</title>
        <authorList>
            <person name="Weon H.-Y."/>
            <person name="Heo J."/>
            <person name="Kwon S.-W."/>
        </authorList>
    </citation>
    <scope>NUCLEOTIDE SEQUENCE [LARGE SCALE GENOMIC DNA]</scope>
    <source>
        <strain evidence="15 16">5GH32-13</strain>
    </source>
</reference>
<dbReference type="Pfam" id="PF13715">
    <property type="entry name" value="CarbopepD_reg_2"/>
    <property type="match status" value="1"/>
</dbReference>
<comment type="subcellular location">
    <subcellularLocation>
        <location evidence="1 10">Cell outer membrane</location>
        <topology evidence="1 10">Multi-pass membrane protein</topology>
    </subcellularLocation>
</comment>
<keyword evidence="8 10" id="KW-0472">Membrane</keyword>
<keyword evidence="9 10" id="KW-0998">Cell outer membrane</keyword>
<dbReference type="Gene3D" id="2.170.130.10">
    <property type="entry name" value="TonB-dependent receptor, plug domain"/>
    <property type="match status" value="1"/>
</dbReference>
<dbReference type="OrthoDB" id="9768177at2"/>
<dbReference type="InterPro" id="IPR011662">
    <property type="entry name" value="Secretin/TonB_short_N"/>
</dbReference>
<evidence type="ECO:0000256" key="1">
    <source>
        <dbReference type="ARBA" id="ARBA00004571"/>
    </source>
</evidence>
<keyword evidence="2 10" id="KW-0813">Transport</keyword>
<dbReference type="SUPFAM" id="SSF56935">
    <property type="entry name" value="Porins"/>
    <property type="match status" value="1"/>
</dbReference>
<dbReference type="Pfam" id="PF07660">
    <property type="entry name" value="STN"/>
    <property type="match status" value="1"/>
</dbReference>
<evidence type="ECO:0000256" key="11">
    <source>
        <dbReference type="RuleBase" id="RU003357"/>
    </source>
</evidence>
<protein>
    <submittedName>
        <fullName evidence="15">SusC/RagA family TonB-linked outer membrane protein</fullName>
    </submittedName>
</protein>
<evidence type="ECO:0000256" key="5">
    <source>
        <dbReference type="ARBA" id="ARBA00022692"/>
    </source>
</evidence>
<evidence type="ECO:0000256" key="2">
    <source>
        <dbReference type="ARBA" id="ARBA00022448"/>
    </source>
</evidence>
<dbReference type="PROSITE" id="PS52016">
    <property type="entry name" value="TONB_DEPENDENT_REC_3"/>
    <property type="match status" value="1"/>
</dbReference>
<evidence type="ECO:0000256" key="4">
    <source>
        <dbReference type="ARBA" id="ARBA00022496"/>
    </source>
</evidence>
<keyword evidence="4" id="KW-0406">Ion transport</keyword>
<dbReference type="KEGG" id="pseg:D3H65_15015"/>
<dbReference type="Pfam" id="PF07715">
    <property type="entry name" value="Plug"/>
    <property type="match status" value="1"/>
</dbReference>
<evidence type="ECO:0000256" key="7">
    <source>
        <dbReference type="ARBA" id="ARBA00023077"/>
    </source>
</evidence>
<gene>
    <name evidence="15" type="ORF">D3H65_15015</name>
</gene>
<keyword evidence="16" id="KW-1185">Reference proteome</keyword>
<keyword evidence="3 10" id="KW-1134">Transmembrane beta strand</keyword>
<dbReference type="AlphaFoldDB" id="A0A3B7MPI0"/>
<dbReference type="EMBL" id="CP032157">
    <property type="protein sequence ID" value="AXY75213.1"/>
    <property type="molecule type" value="Genomic_DNA"/>
</dbReference>
<dbReference type="GO" id="GO:0009279">
    <property type="term" value="C:cell outer membrane"/>
    <property type="evidence" value="ECO:0007669"/>
    <property type="project" value="UniProtKB-SubCell"/>
</dbReference>
<dbReference type="Proteomes" id="UP000263900">
    <property type="component" value="Chromosome"/>
</dbReference>
<dbReference type="InterPro" id="IPR037066">
    <property type="entry name" value="Plug_dom_sf"/>
</dbReference>
<evidence type="ECO:0000259" key="12">
    <source>
        <dbReference type="Pfam" id="PF00593"/>
    </source>
</evidence>
<keyword evidence="7 11" id="KW-0798">TonB box</keyword>